<dbReference type="PRINTS" id="PR00196">
    <property type="entry name" value="ANNEXIN"/>
</dbReference>
<dbReference type="GO" id="GO:0005544">
    <property type="term" value="F:calcium-dependent phospholipid binding"/>
    <property type="evidence" value="ECO:0007669"/>
    <property type="project" value="UniProtKB-KW"/>
</dbReference>
<dbReference type="SUPFAM" id="SSF55753">
    <property type="entry name" value="Actin depolymerizing proteins"/>
    <property type="match status" value="3"/>
</dbReference>
<evidence type="ECO:0000313" key="9">
    <source>
        <dbReference type="Proteomes" id="UP000007799"/>
    </source>
</evidence>
<dbReference type="InterPro" id="IPR001464">
    <property type="entry name" value="Annexin"/>
</dbReference>
<name>F2TXB8_SALR5</name>
<dbReference type="FunFam" id="1.10.220.10:FF:000002">
    <property type="entry name" value="Annexin"/>
    <property type="match status" value="1"/>
</dbReference>
<evidence type="ECO:0000256" key="3">
    <source>
        <dbReference type="ARBA" id="ARBA00022837"/>
    </source>
</evidence>
<evidence type="ECO:0000313" key="8">
    <source>
        <dbReference type="EMBL" id="EGD76027.1"/>
    </source>
</evidence>
<dbReference type="InParanoid" id="F2TXB8"/>
<feature type="domain" description="Gelsolin-like" evidence="7">
    <location>
        <begin position="66"/>
        <end position="149"/>
    </location>
</feature>
<dbReference type="Pfam" id="PF00626">
    <property type="entry name" value="Gelsolin"/>
    <property type="match status" value="3"/>
</dbReference>
<dbReference type="KEGG" id="sre:PTSG_11636"/>
<dbReference type="SUPFAM" id="SSF47874">
    <property type="entry name" value="Annexin"/>
    <property type="match status" value="1"/>
</dbReference>
<keyword evidence="9" id="KW-1185">Reference proteome</keyword>
<dbReference type="PANTHER" id="PTHR10502">
    <property type="entry name" value="ANNEXIN"/>
    <property type="match status" value="1"/>
</dbReference>
<proteinExistence type="inferred from homology"/>
<dbReference type="Pfam" id="PF00191">
    <property type="entry name" value="Annexin"/>
    <property type="match status" value="4"/>
</dbReference>
<dbReference type="SMART" id="SM00335">
    <property type="entry name" value="ANX"/>
    <property type="match status" value="4"/>
</dbReference>
<dbReference type="PROSITE" id="PS00223">
    <property type="entry name" value="ANNEXIN_1"/>
    <property type="match status" value="1"/>
</dbReference>
<evidence type="ECO:0000256" key="5">
    <source>
        <dbReference type="ARBA" id="ARBA00023302"/>
    </source>
</evidence>
<dbReference type="PROSITE" id="PS51897">
    <property type="entry name" value="ANNEXIN_2"/>
    <property type="match status" value="4"/>
</dbReference>
<dbReference type="OMA" id="HEAYHAR"/>
<sequence length="828" mass="92248">MAESFNHGYAGGMRKPRKYNIENTNIAMLGTDLEKAVRQQAAETEKAWQQVNTKKPTLMVWRIEQFKVVAVDKEDYGTFYDGDSYIILHSYFKDGQGALVYDIHFWIGSQSSQDEYGTAAYKTVELDDFLGGKACQYREVQDHESRRFKSIFRSIIVMEGGVKSGFRHVKPREYRNRLLHIKGKLNTIAMEVAISCDSLNAGDSFVFDAGLNLYVWHGKNAGIMEKTKAANLAQALDDSRGGMAVRHVFDQDDRDHDFFKAMGVEKGAIKDKDEGGSDAQVTIGEKRLLRLSDSGGSLQMNEVAKGDDIRRDMLNTKDVFILDDGYEIMVWVGLEASMEERRQALNRAAEYLKSNGKPMTTPISKIYEGGENELFEAAFEVGVRSGGDAEAIANASRSKAVASSATAGYKGSGGPGTVVDMDALYNQNGVDPAQWGGRGKAPSLYALELQAKKAGAYSPTSGWVSGHTQRERQLKQARIAELEQHYAANRKARSESGDTSFASVKPFINFDPKADAMKVRKAIKGLGTNEKVLIQIFSRRTIDQRAAISGAYFANFDRDLEADLRSDTGGNFRTALLALIMNESERLAYFVYKSMKGWGTEENLLIDILCTRESDEIVKIHEAYHARYPDRDLEKDITADTSGDFRRVLMAILKCNRAPVQSEVDAEAARADAEILYKAGEKKWFGTDESKFIEILSERSFPQIKAIVDAYEGMSKRSLRGALKSELSGDFKNACLAIVDYACDPSFYVCRRLYQTMKGWGTSDWALINFIVDHCERDMDLIKERYPGVVSEISSDGKPRFLGEMIRGDTGGNYRKLLLALIGEGTVA</sequence>
<dbReference type="GO" id="GO:0005886">
    <property type="term" value="C:plasma membrane"/>
    <property type="evidence" value="ECO:0007669"/>
    <property type="project" value="TreeGrafter"/>
</dbReference>
<dbReference type="InterPro" id="IPR018252">
    <property type="entry name" value="Annexin_repeat_CS"/>
</dbReference>
<dbReference type="GO" id="GO:0005634">
    <property type="term" value="C:nucleus"/>
    <property type="evidence" value="ECO:0007669"/>
    <property type="project" value="TreeGrafter"/>
</dbReference>
<dbReference type="eggNOG" id="KOG0443">
    <property type="taxonomic scope" value="Eukaryota"/>
</dbReference>
<evidence type="ECO:0000259" key="7">
    <source>
        <dbReference type="Pfam" id="PF00626"/>
    </source>
</evidence>
<dbReference type="GO" id="GO:0005737">
    <property type="term" value="C:cytoplasm"/>
    <property type="evidence" value="ECO:0007669"/>
    <property type="project" value="TreeGrafter"/>
</dbReference>
<dbReference type="GO" id="GO:0012506">
    <property type="term" value="C:vesicle membrane"/>
    <property type="evidence" value="ECO:0007669"/>
    <property type="project" value="TreeGrafter"/>
</dbReference>
<dbReference type="InterPro" id="IPR007123">
    <property type="entry name" value="Gelsolin-like_dom"/>
</dbReference>
<keyword evidence="2 6" id="KW-0677">Repeat</keyword>
<dbReference type="FunFam" id="1.10.220.10:FF:000005">
    <property type="entry name" value="Annexin"/>
    <property type="match status" value="1"/>
</dbReference>
<feature type="domain" description="Gelsolin-like" evidence="7">
    <location>
        <begin position="305"/>
        <end position="375"/>
    </location>
</feature>
<keyword evidence="4 6" id="KW-0041">Annexin</keyword>
<dbReference type="GO" id="GO:0001786">
    <property type="term" value="F:phosphatidylserine binding"/>
    <property type="evidence" value="ECO:0007669"/>
    <property type="project" value="TreeGrafter"/>
</dbReference>
<comment type="domain">
    <text evidence="6">A pair of annexin repeats may form one binding site for calcium and phospholipid.</text>
</comment>
<evidence type="ECO:0000256" key="2">
    <source>
        <dbReference type="ARBA" id="ARBA00022737"/>
    </source>
</evidence>
<dbReference type="AlphaFoldDB" id="F2TXB8"/>
<dbReference type="RefSeq" id="XP_004998202.1">
    <property type="nucleotide sequence ID" value="XM_004998145.1"/>
</dbReference>
<organism evidence="9">
    <name type="scientific">Salpingoeca rosetta (strain ATCC 50818 / BSB-021)</name>
    <dbReference type="NCBI Taxonomy" id="946362"/>
    <lineage>
        <taxon>Eukaryota</taxon>
        <taxon>Choanoflagellata</taxon>
        <taxon>Craspedida</taxon>
        <taxon>Salpingoecidae</taxon>
        <taxon>Salpingoeca</taxon>
    </lineage>
</organism>
<dbReference type="EMBL" id="GL832956">
    <property type="protein sequence ID" value="EGD76027.1"/>
    <property type="molecule type" value="Genomic_DNA"/>
</dbReference>
<comment type="similarity">
    <text evidence="1 6">Belongs to the annexin family.</text>
</comment>
<dbReference type="CDD" id="cd11292">
    <property type="entry name" value="gelsolin_S3_like"/>
    <property type="match status" value="1"/>
</dbReference>
<dbReference type="GeneID" id="16078798"/>
<dbReference type="InterPro" id="IPR018502">
    <property type="entry name" value="Annexin_repeat"/>
</dbReference>
<dbReference type="PANTHER" id="PTHR10502:SF102">
    <property type="entry name" value="ANNEXIN B11"/>
    <property type="match status" value="1"/>
</dbReference>
<evidence type="ECO:0000256" key="6">
    <source>
        <dbReference type="RuleBase" id="RU003540"/>
    </source>
</evidence>
<dbReference type="Gene3D" id="1.10.220.10">
    <property type="entry name" value="Annexin"/>
    <property type="match status" value="4"/>
</dbReference>
<keyword evidence="5 6" id="KW-0111">Calcium/phospholipid-binding</keyword>
<dbReference type="STRING" id="946362.F2TXB8"/>
<dbReference type="InterPro" id="IPR029006">
    <property type="entry name" value="ADF-H/Gelsolin-like_dom_sf"/>
</dbReference>
<dbReference type="CDD" id="cd11290">
    <property type="entry name" value="gelsolin_S1_like"/>
    <property type="match status" value="1"/>
</dbReference>
<dbReference type="eggNOG" id="KOG0819">
    <property type="taxonomic scope" value="Eukaryota"/>
</dbReference>
<reference evidence="8" key="1">
    <citation type="submission" date="2009-08" db="EMBL/GenBank/DDBJ databases">
        <title>Annotation of Salpingoeca rosetta.</title>
        <authorList>
            <consortium name="The Broad Institute Genome Sequencing Platform"/>
            <person name="Russ C."/>
            <person name="Cuomo C."/>
            <person name="Burger G."/>
            <person name="Gray M.W."/>
            <person name="Holland P.W.H."/>
            <person name="King N."/>
            <person name="Lang F.B.F."/>
            <person name="Roger A.J."/>
            <person name="Ruiz-Trillo I."/>
            <person name="Young S.K."/>
            <person name="Zeng Q."/>
            <person name="Gargeya S."/>
            <person name="Alvarado L."/>
            <person name="Berlin A."/>
            <person name="Chapman S.B."/>
            <person name="Chen Z."/>
            <person name="Freedman E."/>
            <person name="Gellesch M."/>
            <person name="Goldberg J."/>
            <person name="Griggs A."/>
            <person name="Gujja S."/>
            <person name="Heilman E."/>
            <person name="Heiman D."/>
            <person name="Howarth C."/>
            <person name="Mehta T."/>
            <person name="Neiman D."/>
            <person name="Pearson M."/>
            <person name="Roberts A."/>
            <person name="Saif S."/>
            <person name="Shea T."/>
            <person name="Shenoy N."/>
            <person name="Sisk P."/>
            <person name="Stolte C."/>
            <person name="Sykes S."/>
            <person name="White J."/>
            <person name="Yandava C."/>
            <person name="Haas B."/>
            <person name="Nusbaum C."/>
            <person name="Birren B."/>
        </authorList>
    </citation>
    <scope>NUCLEOTIDE SEQUENCE [LARGE SCALE GENOMIC DNA]</scope>
    <source>
        <strain evidence="8">ATCC 50818</strain>
    </source>
</reference>
<gene>
    <name evidence="8" type="ORF">PTSG_11636</name>
</gene>
<feature type="domain" description="Gelsolin-like" evidence="7">
    <location>
        <begin position="191"/>
        <end position="254"/>
    </location>
</feature>
<evidence type="ECO:0000256" key="4">
    <source>
        <dbReference type="ARBA" id="ARBA00023216"/>
    </source>
</evidence>
<keyword evidence="3 6" id="KW-0106">Calcium</keyword>
<evidence type="ECO:0000256" key="1">
    <source>
        <dbReference type="ARBA" id="ARBA00007831"/>
    </source>
</evidence>
<dbReference type="Gene3D" id="3.40.20.10">
    <property type="entry name" value="Severin"/>
    <property type="match status" value="3"/>
</dbReference>
<dbReference type="Proteomes" id="UP000007799">
    <property type="component" value="Unassembled WGS sequence"/>
</dbReference>
<protein>
    <recommendedName>
        <fullName evidence="6">Annexin</fullName>
    </recommendedName>
</protein>
<dbReference type="InterPro" id="IPR037104">
    <property type="entry name" value="Annexin_sf"/>
</dbReference>
<dbReference type="GO" id="GO:0005509">
    <property type="term" value="F:calcium ion binding"/>
    <property type="evidence" value="ECO:0007669"/>
    <property type="project" value="InterPro"/>
</dbReference>
<dbReference type="InterPro" id="IPR007122">
    <property type="entry name" value="Villin/Gelsolin"/>
</dbReference>
<accession>F2TXB8</accession>
<dbReference type="SMART" id="SM00262">
    <property type="entry name" value="GEL"/>
    <property type="match status" value="3"/>
</dbReference>
<dbReference type="OrthoDB" id="6375767at2759"/>
<dbReference type="GO" id="GO:0051015">
    <property type="term" value="F:actin filament binding"/>
    <property type="evidence" value="ECO:0007669"/>
    <property type="project" value="InterPro"/>
</dbReference>